<protein>
    <submittedName>
        <fullName evidence="1">Sarcosine oxidase subunit gamma</fullName>
    </submittedName>
</protein>
<evidence type="ECO:0000313" key="1">
    <source>
        <dbReference type="EMBL" id="MFC7344428.1"/>
    </source>
</evidence>
<dbReference type="SUPFAM" id="SSF103025">
    <property type="entry name" value="Folate-binding domain"/>
    <property type="match status" value="1"/>
</dbReference>
<accession>A0ABW2LT04</accession>
<dbReference type="Gene3D" id="3.30.70.1520">
    <property type="entry name" value="Heterotetrameric sarcosine oxidase"/>
    <property type="match status" value="1"/>
</dbReference>
<reference evidence="2" key="1">
    <citation type="journal article" date="2019" name="Int. J. Syst. Evol. Microbiol.">
        <title>The Global Catalogue of Microorganisms (GCM) 10K type strain sequencing project: providing services to taxonomists for standard genome sequencing and annotation.</title>
        <authorList>
            <consortium name="The Broad Institute Genomics Platform"/>
            <consortium name="The Broad Institute Genome Sequencing Center for Infectious Disease"/>
            <person name="Wu L."/>
            <person name="Ma J."/>
        </authorList>
    </citation>
    <scope>NUCLEOTIDE SEQUENCE [LARGE SCALE GENOMIC DNA]</scope>
    <source>
        <strain evidence="2">WLHS5</strain>
    </source>
</reference>
<sequence>MTVRVDRRAQRHSPLEHRAAELAALRGQARLVEEPFLAQQNLRTDAAEAGGMRLPGPNRVTGDEHRAALWLGPDEWLLIGVTAGTEHRSAVDVSAARTTLRLRGPAAREVLAALCSLDLHPRVFGPGQVAQTSIARAQVVLWQLDAEPTYRLLVRNSFAEHLAAALLDAIHHLGAAAPAFPSGTTSADDLAAGPDVLHNEEQFG</sequence>
<dbReference type="InterPro" id="IPR027266">
    <property type="entry name" value="TrmE/GcvT-like"/>
</dbReference>
<dbReference type="Gene3D" id="3.30.1360.120">
    <property type="entry name" value="Probable tRNA modification gtpase trme, domain 1"/>
    <property type="match status" value="1"/>
</dbReference>
<name>A0ABW2LT04_9PSEU</name>
<gene>
    <name evidence="1" type="ORF">ACFQRI_23735</name>
</gene>
<organism evidence="1 2">
    <name type="scientific">Saccharopolyspora griseoalba</name>
    <dbReference type="NCBI Taxonomy" id="1431848"/>
    <lineage>
        <taxon>Bacteria</taxon>
        <taxon>Bacillati</taxon>
        <taxon>Actinomycetota</taxon>
        <taxon>Actinomycetes</taxon>
        <taxon>Pseudonocardiales</taxon>
        <taxon>Pseudonocardiaceae</taxon>
        <taxon>Saccharopolyspora</taxon>
    </lineage>
</organism>
<dbReference type="RefSeq" id="WP_380672200.1">
    <property type="nucleotide sequence ID" value="NZ_JBHTCJ010000016.1"/>
</dbReference>
<comment type="caution">
    <text evidence="1">The sequence shown here is derived from an EMBL/GenBank/DDBJ whole genome shotgun (WGS) entry which is preliminary data.</text>
</comment>
<dbReference type="Proteomes" id="UP001596504">
    <property type="component" value="Unassembled WGS sequence"/>
</dbReference>
<proteinExistence type="predicted"/>
<keyword evidence="2" id="KW-1185">Reference proteome</keyword>
<evidence type="ECO:0000313" key="2">
    <source>
        <dbReference type="Proteomes" id="UP001596504"/>
    </source>
</evidence>
<dbReference type="EMBL" id="JBHTCJ010000016">
    <property type="protein sequence ID" value="MFC7344428.1"/>
    <property type="molecule type" value="Genomic_DNA"/>
</dbReference>
<dbReference type="Pfam" id="PF04268">
    <property type="entry name" value="SoxG"/>
    <property type="match status" value="1"/>
</dbReference>
<dbReference type="InterPro" id="IPR007375">
    <property type="entry name" value="SoxG"/>
</dbReference>